<reference evidence="3" key="2">
    <citation type="submission" date="2019-08" db="EMBL/GenBank/DDBJ databases">
        <authorList>
            <person name="Im W.-T."/>
        </authorList>
    </citation>
    <scope>NUCLEOTIDE SEQUENCE</scope>
    <source>
        <strain evidence="3">NF 2-5-3</strain>
    </source>
</reference>
<dbReference type="Proteomes" id="UP001481677">
    <property type="component" value="Unassembled WGS sequence"/>
</dbReference>
<sequence length="147" mass="16051">MSVLQCEGIGNFDAFSGHDNGRNNPAAVAIPDIGPLPPGRYYIVNRGSGGLFTHVRDLFVDLVNGTDHNKWFALFRDDGDIDDWTFIHAVGRGHFRLHASGLRNRSDGCITLPDRIAFDRLQHMLRSASVMSVPGGKGLAYGTVDVT</sequence>
<organism evidence="3 4">
    <name type="scientific">Paraburkholderia azotifigens</name>
    <dbReference type="NCBI Taxonomy" id="2057004"/>
    <lineage>
        <taxon>Bacteria</taxon>
        <taxon>Pseudomonadati</taxon>
        <taxon>Pseudomonadota</taxon>
        <taxon>Betaproteobacteria</taxon>
        <taxon>Burkholderiales</taxon>
        <taxon>Burkholderiaceae</taxon>
        <taxon>Paraburkholderia</taxon>
    </lineage>
</organism>
<dbReference type="Pfam" id="PF10908">
    <property type="entry name" value="Tlde1_dom"/>
    <property type="match status" value="1"/>
</dbReference>
<dbReference type="InterPro" id="IPR021225">
    <property type="entry name" value="Tlde1_dom"/>
</dbReference>
<evidence type="ECO:0000313" key="5">
    <source>
        <dbReference type="Proteomes" id="UP001481677"/>
    </source>
</evidence>
<dbReference type="RefSeq" id="WP_081767538.1">
    <property type="nucleotide sequence ID" value="NZ_JAZHFZ010000052.1"/>
</dbReference>
<comment type="caution">
    <text evidence="3">The sequence shown here is derived from an EMBL/GenBank/DDBJ whole genome shotgun (WGS) entry which is preliminary data.</text>
</comment>
<keyword evidence="5" id="KW-1185">Reference proteome</keyword>
<evidence type="ECO:0000313" key="4">
    <source>
        <dbReference type="Proteomes" id="UP000321776"/>
    </source>
</evidence>
<protein>
    <submittedName>
        <fullName evidence="3">DUF2778 domain-containing protein</fullName>
    </submittedName>
</protein>
<reference evidence="3 4" key="1">
    <citation type="journal article" date="2018" name="Int. J. Syst. Evol. Microbiol.">
        <title>Paraburkholderia azotifigens sp. nov., a nitrogen-fixing bacterium isolated from paddy soil.</title>
        <authorList>
            <person name="Choi G.M."/>
            <person name="Im W.T."/>
        </authorList>
    </citation>
    <scope>NUCLEOTIDE SEQUENCE [LARGE SCALE GENOMIC DNA]</scope>
    <source>
        <strain evidence="3 4">NF 2-5-3</strain>
    </source>
</reference>
<dbReference type="EMBL" id="JAZHGA010000049">
    <property type="protein sequence ID" value="MEM5345551.1"/>
    <property type="molecule type" value="Genomic_DNA"/>
</dbReference>
<evidence type="ECO:0000313" key="2">
    <source>
        <dbReference type="EMBL" id="MEM5345551.1"/>
    </source>
</evidence>
<dbReference type="Proteomes" id="UP000321776">
    <property type="component" value="Unassembled WGS sequence"/>
</dbReference>
<name>A0A5C6VF93_9BURK</name>
<proteinExistence type="predicted"/>
<evidence type="ECO:0000313" key="3">
    <source>
        <dbReference type="EMBL" id="TXC82485.1"/>
    </source>
</evidence>
<gene>
    <name evidence="3" type="ORF">FRZ40_18610</name>
    <name evidence="2" type="ORF">V4C56_38745</name>
</gene>
<reference evidence="2 5" key="3">
    <citation type="submission" date="2024-01" db="EMBL/GenBank/DDBJ databases">
        <title>The diversity of rhizobia nodulating Mimosa spp. in eleven states of Brazil covering several biomes is determined by host plant, location, and edaphic factors.</title>
        <authorList>
            <person name="Rouws L."/>
            <person name="Barauna A."/>
            <person name="Beukes C."/>
            <person name="De Faria S.M."/>
            <person name="Gross E."/>
            <person name="Dos Reis Junior F.B."/>
            <person name="Simon M."/>
            <person name="Maluk M."/>
            <person name="Odee D.W."/>
            <person name="Kenicer G."/>
            <person name="Young J.P.W."/>
            <person name="Reis V.M."/>
            <person name="Zilli J."/>
            <person name="James E.K."/>
        </authorList>
    </citation>
    <scope>NUCLEOTIDE SEQUENCE [LARGE SCALE GENOMIC DNA]</scope>
    <source>
        <strain evidence="2 5">JPY530</strain>
    </source>
</reference>
<evidence type="ECO:0000259" key="1">
    <source>
        <dbReference type="Pfam" id="PF10908"/>
    </source>
</evidence>
<dbReference type="EMBL" id="VOQS01000003">
    <property type="protein sequence ID" value="TXC82485.1"/>
    <property type="molecule type" value="Genomic_DNA"/>
</dbReference>
<accession>A0A5C6VF93</accession>
<dbReference type="AlphaFoldDB" id="A0A5C6VF93"/>
<feature type="domain" description="Tlde1" evidence="1">
    <location>
        <begin position="11"/>
        <end position="135"/>
    </location>
</feature>